<evidence type="ECO:0000313" key="1">
    <source>
        <dbReference type="EMBL" id="GAG58428.1"/>
    </source>
</evidence>
<sequence length="34" mass="4156">MGGNNRLKYIDEYRNKEMAQWTLQEIKNISKKRV</sequence>
<feature type="non-terminal residue" evidence="1">
    <location>
        <position position="34"/>
    </location>
</feature>
<dbReference type="AlphaFoldDB" id="X0ZDL8"/>
<accession>X0ZDL8</accession>
<proteinExistence type="predicted"/>
<name>X0ZDL8_9ZZZZ</name>
<protein>
    <submittedName>
        <fullName evidence="1">Uncharacterized protein</fullName>
    </submittedName>
</protein>
<dbReference type="EMBL" id="BART01002230">
    <property type="protein sequence ID" value="GAG58428.1"/>
    <property type="molecule type" value="Genomic_DNA"/>
</dbReference>
<reference evidence="1" key="1">
    <citation type="journal article" date="2014" name="Front. Microbiol.">
        <title>High frequency of phylogenetically diverse reductive dehalogenase-homologous genes in deep subseafloor sedimentary metagenomes.</title>
        <authorList>
            <person name="Kawai M."/>
            <person name="Futagami T."/>
            <person name="Toyoda A."/>
            <person name="Takaki Y."/>
            <person name="Nishi S."/>
            <person name="Hori S."/>
            <person name="Arai W."/>
            <person name="Tsubouchi T."/>
            <person name="Morono Y."/>
            <person name="Uchiyama I."/>
            <person name="Ito T."/>
            <person name="Fujiyama A."/>
            <person name="Inagaki F."/>
            <person name="Takami H."/>
        </authorList>
    </citation>
    <scope>NUCLEOTIDE SEQUENCE</scope>
    <source>
        <strain evidence="1">Expedition CK06-06</strain>
    </source>
</reference>
<gene>
    <name evidence="1" type="ORF">S01H4_06986</name>
</gene>
<comment type="caution">
    <text evidence="1">The sequence shown here is derived from an EMBL/GenBank/DDBJ whole genome shotgun (WGS) entry which is preliminary data.</text>
</comment>
<organism evidence="1">
    <name type="scientific">marine sediment metagenome</name>
    <dbReference type="NCBI Taxonomy" id="412755"/>
    <lineage>
        <taxon>unclassified sequences</taxon>
        <taxon>metagenomes</taxon>
        <taxon>ecological metagenomes</taxon>
    </lineage>
</organism>